<feature type="compositionally biased region" description="Polar residues" evidence="9">
    <location>
        <begin position="91"/>
        <end position="108"/>
    </location>
</feature>
<name>A0A0K2VGK7_LEPSM</name>
<evidence type="ECO:0000256" key="7">
    <source>
        <dbReference type="ARBA" id="ARBA00023128"/>
    </source>
</evidence>
<dbReference type="EMBL" id="HACA01032222">
    <property type="protein sequence ID" value="CDW49583.1"/>
    <property type="molecule type" value="Transcribed_RNA"/>
</dbReference>
<reference evidence="11" key="1">
    <citation type="submission" date="2014-05" db="EMBL/GenBank/DDBJ databases">
        <authorList>
            <person name="Chronopoulou M."/>
        </authorList>
    </citation>
    <scope>NUCLEOTIDE SEQUENCE</scope>
    <source>
        <tissue evidence="11">Whole organism</tissue>
    </source>
</reference>
<evidence type="ECO:0000256" key="6">
    <source>
        <dbReference type="ARBA" id="ARBA00022989"/>
    </source>
</evidence>
<dbReference type="GO" id="GO:0043065">
    <property type="term" value="P:positive regulation of apoptotic process"/>
    <property type="evidence" value="ECO:0007669"/>
    <property type="project" value="InterPro"/>
</dbReference>
<feature type="region of interest" description="Disordered" evidence="9">
    <location>
        <begin position="91"/>
        <end position="113"/>
    </location>
</feature>
<dbReference type="GO" id="GO:0005634">
    <property type="term" value="C:nucleus"/>
    <property type="evidence" value="ECO:0007669"/>
    <property type="project" value="TreeGrafter"/>
</dbReference>
<dbReference type="GO" id="GO:0005741">
    <property type="term" value="C:mitochondrial outer membrane"/>
    <property type="evidence" value="ECO:0007669"/>
    <property type="project" value="TreeGrafter"/>
</dbReference>
<sequence length="228" mass="25398">MEQRNNGLFKFIDYSTFGMTTTPPDVPLTDSWVDLSGPFNVSTSPLRVTPIPFGGEQDYLRMLREAQRESSRSSNKVSPISSAFMSLSSTCRNTPIQSPKSRPNTPNPDMTFYPDDLDDVYVNRIKNEDSSKSLNNNIASDLIWDWSSRSKEWKTVHGNGSSGRSRKSSSSSKPSIRNPNSMKKKYFSKKLALTVVLTNLISLIIGAGIGVWLCKRGGSNDFLKQITV</sequence>
<evidence type="ECO:0000256" key="3">
    <source>
        <dbReference type="ARBA" id="ARBA00007710"/>
    </source>
</evidence>
<keyword evidence="4 10" id="KW-0812">Transmembrane</keyword>
<dbReference type="GO" id="GO:0097345">
    <property type="term" value="P:mitochondrial outer membrane permeabilization"/>
    <property type="evidence" value="ECO:0007669"/>
    <property type="project" value="TreeGrafter"/>
</dbReference>
<keyword evidence="6 10" id="KW-1133">Transmembrane helix</keyword>
<keyword evidence="5" id="KW-0053">Apoptosis</keyword>
<evidence type="ECO:0000313" key="11">
    <source>
        <dbReference type="EMBL" id="CDW49583.1"/>
    </source>
</evidence>
<comment type="similarity">
    <text evidence="3">Belongs to the NIP3 family.</text>
</comment>
<dbReference type="InterPro" id="IPR010548">
    <property type="entry name" value="BNIP3"/>
</dbReference>
<dbReference type="GO" id="GO:0042802">
    <property type="term" value="F:identical protein binding"/>
    <property type="evidence" value="ECO:0007669"/>
    <property type="project" value="UniProtKB-ARBA"/>
</dbReference>
<evidence type="ECO:0000256" key="2">
    <source>
        <dbReference type="ARBA" id="ARBA00004325"/>
    </source>
</evidence>
<protein>
    <submittedName>
        <fullName evidence="11">Uncharacterized protein</fullName>
    </submittedName>
</protein>
<evidence type="ECO:0000256" key="9">
    <source>
        <dbReference type="SAM" id="MobiDB-lite"/>
    </source>
</evidence>
<comment type="subcellular location">
    <subcellularLocation>
        <location evidence="1">Membrane</location>
        <topology evidence="1">Single-pass membrane protein</topology>
    </subcellularLocation>
    <subcellularLocation>
        <location evidence="2">Mitochondrion membrane</location>
    </subcellularLocation>
</comment>
<dbReference type="AlphaFoldDB" id="A0A0K2VGK7"/>
<feature type="region of interest" description="Disordered" evidence="9">
    <location>
        <begin position="155"/>
        <end position="181"/>
    </location>
</feature>
<evidence type="ECO:0000256" key="4">
    <source>
        <dbReference type="ARBA" id="ARBA00022692"/>
    </source>
</evidence>
<keyword evidence="8 10" id="KW-0472">Membrane</keyword>
<feature type="transmembrane region" description="Helical" evidence="10">
    <location>
        <begin position="191"/>
        <end position="213"/>
    </location>
</feature>
<dbReference type="OrthoDB" id="5857140at2759"/>
<evidence type="ECO:0000256" key="10">
    <source>
        <dbReference type="SAM" id="Phobius"/>
    </source>
</evidence>
<accession>A0A0K2VGK7</accession>
<proteinExistence type="inferred from homology"/>
<feature type="compositionally biased region" description="Low complexity" evidence="9">
    <location>
        <begin position="158"/>
        <end position="181"/>
    </location>
</feature>
<dbReference type="Pfam" id="PF06553">
    <property type="entry name" value="BNIP3"/>
    <property type="match status" value="1"/>
</dbReference>
<dbReference type="PANTHER" id="PTHR15186">
    <property type="entry name" value="RE48077P"/>
    <property type="match status" value="1"/>
</dbReference>
<evidence type="ECO:0000256" key="8">
    <source>
        <dbReference type="ARBA" id="ARBA00023136"/>
    </source>
</evidence>
<dbReference type="PANTHER" id="PTHR15186:SF5">
    <property type="entry name" value="BNIP3, ISOFORM A"/>
    <property type="match status" value="1"/>
</dbReference>
<organism evidence="11">
    <name type="scientific">Lepeophtheirus salmonis</name>
    <name type="common">Salmon louse</name>
    <name type="synonym">Caligus salmonis</name>
    <dbReference type="NCBI Taxonomy" id="72036"/>
    <lineage>
        <taxon>Eukaryota</taxon>
        <taxon>Metazoa</taxon>
        <taxon>Ecdysozoa</taxon>
        <taxon>Arthropoda</taxon>
        <taxon>Crustacea</taxon>
        <taxon>Multicrustacea</taxon>
        <taxon>Hexanauplia</taxon>
        <taxon>Copepoda</taxon>
        <taxon>Siphonostomatoida</taxon>
        <taxon>Caligidae</taxon>
        <taxon>Lepeophtheirus</taxon>
    </lineage>
</organism>
<keyword evidence="7" id="KW-0496">Mitochondrion</keyword>
<evidence type="ECO:0000256" key="5">
    <source>
        <dbReference type="ARBA" id="ARBA00022703"/>
    </source>
</evidence>
<evidence type="ECO:0000256" key="1">
    <source>
        <dbReference type="ARBA" id="ARBA00004167"/>
    </source>
</evidence>